<evidence type="ECO:0000313" key="2">
    <source>
        <dbReference type="Proteomes" id="UP001214530"/>
    </source>
</evidence>
<reference evidence="1" key="1">
    <citation type="submission" date="2023-03" db="EMBL/GenBank/DDBJ databases">
        <title>Andean soil-derived lignocellulolytic bacterial consortium as a source of novel taxa and putative plastic-active enzymes.</title>
        <authorList>
            <person name="Diaz-Garcia L."/>
            <person name="Chuvochina M."/>
            <person name="Feuerriegel G."/>
            <person name="Bunk B."/>
            <person name="Sproer C."/>
            <person name="Streit W.R."/>
            <person name="Rodriguez L.M."/>
            <person name="Overmann J."/>
            <person name="Jimenez D.J."/>
        </authorList>
    </citation>
    <scope>NUCLEOTIDE SEQUENCE</scope>
    <source>
        <strain evidence="1">MAG 3858</strain>
    </source>
</reference>
<evidence type="ECO:0000313" key="1">
    <source>
        <dbReference type="EMBL" id="WEK20366.1"/>
    </source>
</evidence>
<dbReference type="PANTHER" id="PTHR35145">
    <property type="entry name" value="CYTOPLASMIC PROTEIN-RELATED"/>
    <property type="match status" value="1"/>
</dbReference>
<dbReference type="InterPro" id="IPR058532">
    <property type="entry name" value="YjbR/MT2646/Rv2570-like"/>
</dbReference>
<dbReference type="PANTHER" id="PTHR35145:SF1">
    <property type="entry name" value="CYTOPLASMIC PROTEIN"/>
    <property type="match status" value="1"/>
</dbReference>
<name>A0AAJ5WB20_9SPHI</name>
<organism evidence="1 2">
    <name type="scientific">Candidatus Pedobacter colombiensis</name>
    <dbReference type="NCBI Taxonomy" id="3121371"/>
    <lineage>
        <taxon>Bacteria</taxon>
        <taxon>Pseudomonadati</taxon>
        <taxon>Bacteroidota</taxon>
        <taxon>Sphingobacteriia</taxon>
        <taxon>Sphingobacteriales</taxon>
        <taxon>Sphingobacteriaceae</taxon>
        <taxon>Pedobacter</taxon>
    </lineage>
</organism>
<dbReference type="InterPro" id="IPR007351">
    <property type="entry name" value="YjbR"/>
</dbReference>
<dbReference type="Proteomes" id="UP001214530">
    <property type="component" value="Chromosome"/>
</dbReference>
<dbReference type="EMBL" id="CP119313">
    <property type="protein sequence ID" value="WEK20366.1"/>
    <property type="molecule type" value="Genomic_DNA"/>
</dbReference>
<dbReference type="InterPro" id="IPR038056">
    <property type="entry name" value="YjbR-like_sf"/>
</dbReference>
<keyword evidence="1" id="KW-0238">DNA-binding</keyword>
<dbReference type="AlphaFoldDB" id="A0AAJ5WB20"/>
<dbReference type="SUPFAM" id="SSF142906">
    <property type="entry name" value="YjbR-like"/>
    <property type="match status" value="1"/>
</dbReference>
<dbReference type="GO" id="GO:0003677">
    <property type="term" value="F:DNA binding"/>
    <property type="evidence" value="ECO:0007669"/>
    <property type="project" value="UniProtKB-KW"/>
</dbReference>
<proteinExistence type="predicted"/>
<dbReference type="Gene3D" id="3.90.1150.30">
    <property type="match status" value="1"/>
</dbReference>
<sequence length="111" mass="12940">MDIESLRDYCLGLRGATEGMKWEHLCFMIEEKIFVLASLEDGHLCMKCDPEDFDELTARHGIQQAPHFARRQWVELESLEVMPDNELQKRIADSRKLVLSKLSKKIQSKYA</sequence>
<protein>
    <submittedName>
        <fullName evidence="1">MmcQ/YjbR family DNA-binding protein</fullName>
    </submittedName>
</protein>
<dbReference type="Pfam" id="PF04237">
    <property type="entry name" value="YjbR"/>
    <property type="match status" value="1"/>
</dbReference>
<gene>
    <name evidence="1" type="ORF">P0Y49_04330</name>
</gene>
<accession>A0AAJ5WB20</accession>